<evidence type="ECO:0000313" key="2">
    <source>
        <dbReference type="Proteomes" id="UP000835052"/>
    </source>
</evidence>
<name>A0A8S1HNX0_9PELO</name>
<evidence type="ECO:0000313" key="1">
    <source>
        <dbReference type="EMBL" id="CAD6195973.1"/>
    </source>
</evidence>
<keyword evidence="2" id="KW-1185">Reference proteome</keyword>
<sequence length="243" mass="27065">MRWRANTGICTKIPILTDDPKEELGDTCEKLKKNALYKATGVRPTITEYMSVKKSKLQKMFSFKRIKQSVVEQISIDSEKHVDSNLGVVCCPIPYSHILYGTAIDNEKKLPRGYKETGAGTACIDSKTCNADEFCDDSSNVFHGRGDYDRSAPGENPLRFCYKFPIDDYATYEDNEKRTCVDDDECDPNGVCRKIPLQQDAIDPYLAFCGGVSKPTSSQPPVVTVLTNSEKKGSGRRTICSQS</sequence>
<dbReference type="EMBL" id="CAJGYM010000064">
    <property type="protein sequence ID" value="CAD6195973.1"/>
    <property type="molecule type" value="Genomic_DNA"/>
</dbReference>
<dbReference type="AlphaFoldDB" id="A0A8S1HNX0"/>
<organism evidence="1 2">
    <name type="scientific">Caenorhabditis auriculariae</name>
    <dbReference type="NCBI Taxonomy" id="2777116"/>
    <lineage>
        <taxon>Eukaryota</taxon>
        <taxon>Metazoa</taxon>
        <taxon>Ecdysozoa</taxon>
        <taxon>Nematoda</taxon>
        <taxon>Chromadorea</taxon>
        <taxon>Rhabditida</taxon>
        <taxon>Rhabditina</taxon>
        <taxon>Rhabditomorpha</taxon>
        <taxon>Rhabditoidea</taxon>
        <taxon>Rhabditidae</taxon>
        <taxon>Peloderinae</taxon>
        <taxon>Caenorhabditis</taxon>
    </lineage>
</organism>
<comment type="caution">
    <text evidence="1">The sequence shown here is derived from an EMBL/GenBank/DDBJ whole genome shotgun (WGS) entry which is preliminary data.</text>
</comment>
<accession>A0A8S1HNX0</accession>
<gene>
    <name evidence="1" type="ORF">CAUJ_LOCUS11890</name>
</gene>
<proteinExistence type="predicted"/>
<protein>
    <submittedName>
        <fullName evidence="1">Uncharacterized protein</fullName>
    </submittedName>
</protein>
<dbReference type="Proteomes" id="UP000835052">
    <property type="component" value="Unassembled WGS sequence"/>
</dbReference>
<reference evidence="1" key="1">
    <citation type="submission" date="2020-10" db="EMBL/GenBank/DDBJ databases">
        <authorList>
            <person name="Kikuchi T."/>
        </authorList>
    </citation>
    <scope>NUCLEOTIDE SEQUENCE</scope>
    <source>
        <strain evidence="1">NKZ352</strain>
    </source>
</reference>